<dbReference type="RefSeq" id="WP_058932153.1">
    <property type="nucleotide sequence ID" value="NZ_CP013747.1"/>
</dbReference>
<name>A0A0U3R1T7_9MICC</name>
<reference evidence="1 2" key="1">
    <citation type="submission" date="2015-12" db="EMBL/GenBank/DDBJ databases">
        <authorList>
            <person name="Shamseldin A."/>
            <person name="Moawad H."/>
            <person name="Abd El-Rahim W.M."/>
            <person name="Sadowsky M.J."/>
        </authorList>
    </citation>
    <scope>NUCLEOTIDE SEQUENCE [LARGE SCALE GENOMIC DNA]</scope>
    <source>
        <strain evidence="1 2">Ar51</strain>
    </source>
</reference>
<dbReference type="EMBL" id="CP013747">
    <property type="protein sequence ID" value="ALV43100.1"/>
    <property type="molecule type" value="Genomic_DNA"/>
</dbReference>
<evidence type="ECO:0000313" key="1">
    <source>
        <dbReference type="EMBL" id="ALV43100.1"/>
    </source>
</evidence>
<gene>
    <name evidence="1" type="ORF">AU252_19665</name>
</gene>
<sequence length="113" mass="12520">MSAAMARPHVGMLLTTVTELDALPTFAVVLGDPDCLNDSPDYRRVSMQKRPDGPDPLSTDYWYPAWDSDIFNALAAEEAVGRFHLGPFLVVWLPDTEPIIEAAAELRQAHPRT</sequence>
<proteinExistence type="predicted"/>
<protein>
    <submittedName>
        <fullName evidence="1">Uncharacterized protein</fullName>
    </submittedName>
</protein>
<organism evidence="1">
    <name type="scientific">Pseudarthrobacter sulfonivorans</name>
    <dbReference type="NCBI Taxonomy" id="121292"/>
    <lineage>
        <taxon>Bacteria</taxon>
        <taxon>Bacillati</taxon>
        <taxon>Actinomycetota</taxon>
        <taxon>Actinomycetes</taxon>
        <taxon>Micrococcales</taxon>
        <taxon>Micrococcaceae</taxon>
        <taxon>Pseudarthrobacter</taxon>
    </lineage>
</organism>
<dbReference type="AlphaFoldDB" id="A0A0U3R1T7"/>
<accession>A0A0U3R1T7</accession>
<evidence type="ECO:0000313" key="2">
    <source>
        <dbReference type="Proteomes" id="UP000065151"/>
    </source>
</evidence>
<dbReference type="Proteomes" id="UP000065151">
    <property type="component" value="Chromosome"/>
</dbReference>
<dbReference type="KEGG" id="psul:AU252_19665"/>